<dbReference type="InterPro" id="IPR055356">
    <property type="entry name" value="ZP-N"/>
</dbReference>
<dbReference type="InterPro" id="IPR001507">
    <property type="entry name" value="ZP_dom"/>
</dbReference>
<evidence type="ECO:0000259" key="4">
    <source>
        <dbReference type="PROSITE" id="PS51034"/>
    </source>
</evidence>
<evidence type="ECO:0000256" key="2">
    <source>
        <dbReference type="ARBA" id="ARBA00023157"/>
    </source>
</evidence>
<dbReference type="PROSITE" id="PS51034">
    <property type="entry name" value="ZP_2"/>
    <property type="match status" value="1"/>
</dbReference>
<dbReference type="PANTHER" id="PTHR14002">
    <property type="entry name" value="ENDOGLIN/TGF-BETA RECEPTOR TYPE III"/>
    <property type="match status" value="1"/>
</dbReference>
<dbReference type="InterPro" id="IPR055355">
    <property type="entry name" value="ZP-C"/>
</dbReference>
<evidence type="ECO:0000313" key="5">
    <source>
        <dbReference type="EMBL" id="KAK7905189.1"/>
    </source>
</evidence>
<sequence length="425" mass="46603">MHFSSLIHFDDDDGAAHSSVQLVSGEFKTATMKAIVFVCQLFLILKSDAQTIPTQCAASSTNRPPENSDIAVTCGPQYMDLSILLCPIYNANYNESLMILNGQTIEECKGTADFTVDPPVLRFKLSVTEKSLAACSNVFRIDNSVGTGLYAQFSNIQHVNISGMVVSYDPTTGKITYRPQITYLYSCQYPLQYILSNTELAVAGVNIVMNDNNGSFITTLTMTLFSDSAYSTPLIIPATGLPLKEQIFVEVTATNLSSKFNVLLDRCFATVELYSEGSSAYDLFVGCDLDPQTRINENGVSQMGRFQFEAFRFVEHKNLTVSTFYVHCITRLCNVSMCASMLPTCPASGTNRRRRETDDSSATVTSSQISVGKTTAAGESSSQVAAANEEYTSPMKAVIVCVAFLSVLLVAMGAYFTWHLRRHRI</sequence>
<keyword evidence="3" id="KW-0812">Transmembrane</keyword>
<dbReference type="EMBL" id="JBBPFD010000012">
    <property type="protein sequence ID" value="KAK7905189.1"/>
    <property type="molecule type" value="Genomic_DNA"/>
</dbReference>
<feature type="transmembrane region" description="Helical" evidence="3">
    <location>
        <begin position="397"/>
        <end position="418"/>
    </location>
</feature>
<keyword evidence="2" id="KW-1015">Disulfide bond</keyword>
<protein>
    <recommendedName>
        <fullName evidence="4">ZP domain-containing protein</fullName>
    </recommendedName>
</protein>
<accession>A0AAW0NTK8</accession>
<evidence type="ECO:0000256" key="1">
    <source>
        <dbReference type="ARBA" id="ARBA00022729"/>
    </source>
</evidence>
<dbReference type="Gene3D" id="2.60.40.4100">
    <property type="entry name" value="Zona pellucida, ZP-C domain"/>
    <property type="match status" value="1"/>
</dbReference>
<reference evidence="6" key="1">
    <citation type="submission" date="2024-04" db="EMBL/GenBank/DDBJ databases">
        <title>Salinicola lusitanus LLJ914,a marine bacterium isolated from the Okinawa Trough.</title>
        <authorList>
            <person name="Li J."/>
        </authorList>
    </citation>
    <scope>NUCLEOTIDE SEQUENCE [LARGE SCALE GENOMIC DNA]</scope>
</reference>
<dbReference type="Pfam" id="PF00100">
    <property type="entry name" value="Zona_pellucida"/>
    <property type="match status" value="1"/>
</dbReference>
<dbReference type="Pfam" id="PF23344">
    <property type="entry name" value="ZP-N"/>
    <property type="match status" value="1"/>
</dbReference>
<dbReference type="Proteomes" id="UP001460270">
    <property type="component" value="Unassembled WGS sequence"/>
</dbReference>
<dbReference type="SMART" id="SM00241">
    <property type="entry name" value="ZP"/>
    <property type="match status" value="1"/>
</dbReference>
<keyword evidence="3" id="KW-1133">Transmembrane helix</keyword>
<feature type="domain" description="ZP" evidence="4">
    <location>
        <begin position="73"/>
        <end position="352"/>
    </location>
</feature>
<organism evidence="5 6">
    <name type="scientific">Mugilogobius chulae</name>
    <name type="common">yellowstripe goby</name>
    <dbReference type="NCBI Taxonomy" id="88201"/>
    <lineage>
        <taxon>Eukaryota</taxon>
        <taxon>Metazoa</taxon>
        <taxon>Chordata</taxon>
        <taxon>Craniata</taxon>
        <taxon>Vertebrata</taxon>
        <taxon>Euteleostomi</taxon>
        <taxon>Actinopterygii</taxon>
        <taxon>Neopterygii</taxon>
        <taxon>Teleostei</taxon>
        <taxon>Neoteleostei</taxon>
        <taxon>Acanthomorphata</taxon>
        <taxon>Gobiaria</taxon>
        <taxon>Gobiiformes</taxon>
        <taxon>Gobioidei</taxon>
        <taxon>Gobiidae</taxon>
        <taxon>Gobionellinae</taxon>
        <taxon>Mugilogobius</taxon>
    </lineage>
</organism>
<dbReference type="PANTHER" id="PTHR14002:SF10">
    <property type="entry name" value="ZONA PELLUCIDA-LIKE DOMAIN-CONTAINING PROTEIN 1-RELATED"/>
    <property type="match status" value="1"/>
</dbReference>
<proteinExistence type="predicted"/>
<dbReference type="AlphaFoldDB" id="A0AAW0NTK8"/>
<keyword evidence="3" id="KW-0472">Membrane</keyword>
<name>A0AAW0NTK8_9GOBI</name>
<keyword evidence="6" id="KW-1185">Reference proteome</keyword>
<evidence type="ECO:0000256" key="3">
    <source>
        <dbReference type="SAM" id="Phobius"/>
    </source>
</evidence>
<keyword evidence="1" id="KW-0732">Signal</keyword>
<dbReference type="InterPro" id="IPR042235">
    <property type="entry name" value="ZP-C_dom"/>
</dbReference>
<comment type="caution">
    <text evidence="5">The sequence shown here is derived from an EMBL/GenBank/DDBJ whole genome shotgun (WGS) entry which is preliminary data.</text>
</comment>
<gene>
    <name evidence="5" type="ORF">WMY93_017796</name>
</gene>
<evidence type="ECO:0000313" key="6">
    <source>
        <dbReference type="Proteomes" id="UP001460270"/>
    </source>
</evidence>